<evidence type="ECO:0000313" key="1">
    <source>
        <dbReference type="EMBL" id="GAH11724.1"/>
    </source>
</evidence>
<sequence>MFLPDETIKRLRHAKLIEGRKPNLHVSGNIAKATTSKADYILTRAQDDDFYAKLITDYLCKFGKASREEINKLLWNKLSDALDDEQKTNKIANLLTNLRRSERIRNTASRKKPSWQLAE</sequence>
<dbReference type="EMBL" id="BART01029873">
    <property type="protein sequence ID" value="GAH11724.1"/>
    <property type="molecule type" value="Genomic_DNA"/>
</dbReference>
<gene>
    <name evidence="1" type="ORF">S01H4_52313</name>
</gene>
<comment type="caution">
    <text evidence="1">The sequence shown here is derived from an EMBL/GenBank/DDBJ whole genome shotgun (WGS) entry which is preliminary data.</text>
</comment>
<organism evidence="1">
    <name type="scientific">marine sediment metagenome</name>
    <dbReference type="NCBI Taxonomy" id="412755"/>
    <lineage>
        <taxon>unclassified sequences</taxon>
        <taxon>metagenomes</taxon>
        <taxon>ecological metagenomes</taxon>
    </lineage>
</organism>
<proteinExistence type="predicted"/>
<dbReference type="AlphaFoldDB" id="X1E3G5"/>
<name>X1E3G5_9ZZZZ</name>
<accession>X1E3G5</accession>
<protein>
    <submittedName>
        <fullName evidence="1">Uncharacterized protein</fullName>
    </submittedName>
</protein>
<reference evidence="1" key="1">
    <citation type="journal article" date="2014" name="Front. Microbiol.">
        <title>High frequency of phylogenetically diverse reductive dehalogenase-homologous genes in deep subseafloor sedimentary metagenomes.</title>
        <authorList>
            <person name="Kawai M."/>
            <person name="Futagami T."/>
            <person name="Toyoda A."/>
            <person name="Takaki Y."/>
            <person name="Nishi S."/>
            <person name="Hori S."/>
            <person name="Arai W."/>
            <person name="Tsubouchi T."/>
            <person name="Morono Y."/>
            <person name="Uchiyama I."/>
            <person name="Ito T."/>
            <person name="Fujiyama A."/>
            <person name="Inagaki F."/>
            <person name="Takami H."/>
        </authorList>
    </citation>
    <scope>NUCLEOTIDE SEQUENCE</scope>
    <source>
        <strain evidence="1">Expedition CK06-06</strain>
    </source>
</reference>